<organism evidence="1">
    <name type="scientific">Rhizophora mucronata</name>
    <name type="common">Asiatic mangrove</name>
    <dbReference type="NCBI Taxonomy" id="61149"/>
    <lineage>
        <taxon>Eukaryota</taxon>
        <taxon>Viridiplantae</taxon>
        <taxon>Streptophyta</taxon>
        <taxon>Embryophyta</taxon>
        <taxon>Tracheophyta</taxon>
        <taxon>Spermatophyta</taxon>
        <taxon>Magnoliopsida</taxon>
        <taxon>eudicotyledons</taxon>
        <taxon>Gunneridae</taxon>
        <taxon>Pentapetalae</taxon>
        <taxon>rosids</taxon>
        <taxon>fabids</taxon>
        <taxon>Malpighiales</taxon>
        <taxon>Rhizophoraceae</taxon>
        <taxon>Rhizophora</taxon>
    </lineage>
</organism>
<dbReference type="EMBL" id="GGEC01077243">
    <property type="protein sequence ID" value="MBX57727.1"/>
    <property type="molecule type" value="Transcribed_RNA"/>
</dbReference>
<accession>A0A2P2PSL6</accession>
<dbReference type="AlphaFoldDB" id="A0A2P2PSL6"/>
<protein>
    <submittedName>
        <fullName evidence="1">Uncharacterized protein</fullName>
    </submittedName>
</protein>
<name>A0A2P2PSL6_RHIMU</name>
<evidence type="ECO:0000313" key="1">
    <source>
        <dbReference type="EMBL" id="MBX57727.1"/>
    </source>
</evidence>
<reference evidence="1" key="1">
    <citation type="submission" date="2018-02" db="EMBL/GenBank/DDBJ databases">
        <title>Rhizophora mucronata_Transcriptome.</title>
        <authorList>
            <person name="Meera S.P."/>
            <person name="Sreeshan A."/>
            <person name="Augustine A."/>
        </authorList>
    </citation>
    <scope>NUCLEOTIDE SEQUENCE</scope>
    <source>
        <tissue evidence="1">Leaf</tissue>
    </source>
</reference>
<sequence>MELFAVLKEQQLASPALYSHNIYKQKINDIFAL</sequence>
<proteinExistence type="predicted"/>